<sequence length="780" mass="82397">MLLTLLWAVASSCAFTLVSALGSACTSPLGAGTAAAGDPYWLESIQHRGTAAFNPDPANYVVFRNVKDYGAVGDGSTDDTAAINAAIQDGDRCGGSVGIETVCNSTTITPAVVYFPSGTYVVSTPIIAYYTTQLIGDPNNIPTLSASPSFAGIAVIDTDPYIDGGSGAQWYFNTNSFFRSVRNFRIDLTAVAGGATGLHWQVSQATSLTNVVVDMSQGADSQHQGIYMENGSGGFMGDLVFNGGKFGIWVGNQQFTVRNITINNAVTAIHGSWNWGWTFQRVTINDCSVGFELESGSIDGDAQTVGGEAIIDAVVSNTPVFVQSTTATTSLAGSLVLNNIQLTNVPTAVGIADGSVVLEGGTTTIESWGQGNVYEGTGTTGTFVQGEIVSANKPSSLLDGNGHIFGKGYPQYEAYAPSQFVSVKAEGAAGDGITDDTQALTDIFSKYSGCSIIFFDAGTYVVSDTVTIPAGTQMIGEVWSVLAGKGSAFQDVENPKPVFRVGESGDQGVTEISNIIFQTIGPAAGAIVVEWNVAEPADSQGGAGMWDSYIRLGGSEGSEQDINTCPWTSTNNYDPCMSAFMALHLTAGSTAYLEGTWVWLADHFMDGDGYTRLSLYSGRGILSESTGPVWMIGTGSEHHTLYQYNIVNAANHYMGLIQTETPYFQPTPAAPTPFTYREDYNDPVFGDQITEALGLNVINSQDIIIFGAGLYSFFDTYSEDCVDTRNCQQSIANIDSASSVTIYQLNTVAITYQLSVDGVGIINQADNINGFTSTVTAWSQ</sequence>
<dbReference type="OrthoDB" id="1046782at2759"/>
<dbReference type="EMBL" id="KN880488">
    <property type="protein sequence ID" value="KIY69225.1"/>
    <property type="molecule type" value="Genomic_DNA"/>
</dbReference>
<dbReference type="AlphaFoldDB" id="A0A0D7BGB5"/>
<dbReference type="GO" id="GO:0004650">
    <property type="term" value="F:polygalacturonase activity"/>
    <property type="evidence" value="ECO:0007669"/>
    <property type="project" value="InterPro"/>
</dbReference>
<dbReference type="Gene3D" id="2.160.20.10">
    <property type="entry name" value="Single-stranded right-handed beta-helix, Pectin lyase-like"/>
    <property type="match status" value="2"/>
</dbReference>
<gene>
    <name evidence="3" type="ORF">CYLTODRAFT_373127</name>
</gene>
<evidence type="ECO:0000256" key="1">
    <source>
        <dbReference type="SAM" id="SignalP"/>
    </source>
</evidence>
<keyword evidence="4" id="KW-1185">Reference proteome</keyword>
<feature type="domain" description="Rhamnogalacturonase A/B/Epimerase-like pectate lyase" evidence="2">
    <location>
        <begin position="420"/>
        <end position="478"/>
    </location>
</feature>
<keyword evidence="3" id="KW-0378">Hydrolase</keyword>
<keyword evidence="1" id="KW-0732">Signal</keyword>
<dbReference type="PANTHER" id="PTHR33928:SF2">
    <property type="entry name" value="PECTATE LYASE SUPERFAMILY PROTEIN DOMAIN-CONTAINING PROTEIN-RELATED"/>
    <property type="match status" value="1"/>
</dbReference>
<dbReference type="SUPFAM" id="SSF51126">
    <property type="entry name" value="Pectin lyase-like"/>
    <property type="match status" value="2"/>
</dbReference>
<evidence type="ECO:0000313" key="4">
    <source>
        <dbReference type="Proteomes" id="UP000054007"/>
    </source>
</evidence>
<proteinExistence type="predicted"/>
<accession>A0A0D7BGB5</accession>
<feature type="domain" description="Rhamnogalacturonase A/B/Epimerase-like pectate lyase" evidence="2">
    <location>
        <begin position="63"/>
        <end position="291"/>
    </location>
</feature>
<feature type="signal peptide" evidence="1">
    <location>
        <begin position="1"/>
        <end position="20"/>
    </location>
</feature>
<evidence type="ECO:0000259" key="2">
    <source>
        <dbReference type="Pfam" id="PF12708"/>
    </source>
</evidence>
<dbReference type="InterPro" id="IPR024535">
    <property type="entry name" value="RHGA/B-epi-like_pectate_lyase"/>
</dbReference>
<dbReference type="Pfam" id="PF12708">
    <property type="entry name" value="Pect-lyase_RHGA_epim"/>
    <property type="match status" value="2"/>
</dbReference>
<dbReference type="STRING" id="1314674.A0A0D7BGB5"/>
<dbReference type="InterPro" id="IPR012334">
    <property type="entry name" value="Pectin_lyas_fold"/>
</dbReference>
<dbReference type="CDD" id="cd23668">
    <property type="entry name" value="GH55_beta13glucanase-like"/>
    <property type="match status" value="1"/>
</dbReference>
<dbReference type="InterPro" id="IPR011050">
    <property type="entry name" value="Pectin_lyase_fold/virulence"/>
</dbReference>
<organism evidence="3 4">
    <name type="scientific">Cylindrobasidium torrendii FP15055 ss-10</name>
    <dbReference type="NCBI Taxonomy" id="1314674"/>
    <lineage>
        <taxon>Eukaryota</taxon>
        <taxon>Fungi</taxon>
        <taxon>Dikarya</taxon>
        <taxon>Basidiomycota</taxon>
        <taxon>Agaricomycotina</taxon>
        <taxon>Agaricomycetes</taxon>
        <taxon>Agaricomycetidae</taxon>
        <taxon>Agaricales</taxon>
        <taxon>Marasmiineae</taxon>
        <taxon>Physalacriaceae</taxon>
        <taxon>Cylindrobasidium</taxon>
    </lineage>
</organism>
<evidence type="ECO:0000313" key="3">
    <source>
        <dbReference type="EMBL" id="KIY69225.1"/>
    </source>
</evidence>
<dbReference type="PANTHER" id="PTHR33928">
    <property type="entry name" value="POLYGALACTURONASE QRT3"/>
    <property type="match status" value="1"/>
</dbReference>
<feature type="chain" id="PRO_5002317368" evidence="1">
    <location>
        <begin position="21"/>
        <end position="780"/>
    </location>
</feature>
<dbReference type="Proteomes" id="UP000054007">
    <property type="component" value="Unassembled WGS sequence"/>
</dbReference>
<reference evidence="3 4" key="1">
    <citation type="journal article" date="2015" name="Fungal Genet. Biol.">
        <title>Evolution of novel wood decay mechanisms in Agaricales revealed by the genome sequences of Fistulina hepatica and Cylindrobasidium torrendii.</title>
        <authorList>
            <person name="Floudas D."/>
            <person name="Held B.W."/>
            <person name="Riley R."/>
            <person name="Nagy L.G."/>
            <person name="Koehler G."/>
            <person name="Ransdell A.S."/>
            <person name="Younus H."/>
            <person name="Chow J."/>
            <person name="Chiniquy J."/>
            <person name="Lipzen A."/>
            <person name="Tritt A."/>
            <person name="Sun H."/>
            <person name="Haridas S."/>
            <person name="LaButti K."/>
            <person name="Ohm R.A."/>
            <person name="Kues U."/>
            <person name="Blanchette R.A."/>
            <person name="Grigoriev I.V."/>
            <person name="Minto R.E."/>
            <person name="Hibbett D.S."/>
        </authorList>
    </citation>
    <scope>NUCLEOTIDE SEQUENCE [LARGE SCALE GENOMIC DNA]</scope>
    <source>
        <strain evidence="3 4">FP15055 ss-10</strain>
    </source>
</reference>
<name>A0A0D7BGB5_9AGAR</name>
<protein>
    <submittedName>
        <fullName evidence="3">Glycoside hydrolase family 55 protein</fullName>
    </submittedName>
</protein>
<dbReference type="InterPro" id="IPR039279">
    <property type="entry name" value="QRT3-like"/>
</dbReference>